<name>A0A8X6MCJ5_9ARAC</name>
<accession>A0A8X6MCJ5</accession>
<dbReference type="AlphaFoldDB" id="A0A8X6MCJ5"/>
<comment type="caution">
    <text evidence="1">The sequence shown here is derived from an EMBL/GenBank/DDBJ whole genome shotgun (WGS) entry which is preliminary data.</text>
</comment>
<evidence type="ECO:0000313" key="1">
    <source>
        <dbReference type="EMBL" id="GFS40151.1"/>
    </source>
</evidence>
<dbReference type="EMBL" id="BMAV01025272">
    <property type="protein sequence ID" value="GFS40151.1"/>
    <property type="molecule type" value="Genomic_DNA"/>
</dbReference>
<evidence type="ECO:0000313" key="2">
    <source>
        <dbReference type="Proteomes" id="UP000886998"/>
    </source>
</evidence>
<reference evidence="1" key="1">
    <citation type="submission" date="2020-08" db="EMBL/GenBank/DDBJ databases">
        <title>Multicomponent nature underlies the extraordinary mechanical properties of spider dragline silk.</title>
        <authorList>
            <person name="Kono N."/>
            <person name="Nakamura H."/>
            <person name="Mori M."/>
            <person name="Yoshida Y."/>
            <person name="Ohtoshi R."/>
            <person name="Malay A.D."/>
            <person name="Moran D.A.P."/>
            <person name="Tomita M."/>
            <person name="Numata K."/>
            <person name="Arakawa K."/>
        </authorList>
    </citation>
    <scope>NUCLEOTIDE SEQUENCE</scope>
</reference>
<organism evidence="1 2">
    <name type="scientific">Trichonephila inaurata madagascariensis</name>
    <dbReference type="NCBI Taxonomy" id="2747483"/>
    <lineage>
        <taxon>Eukaryota</taxon>
        <taxon>Metazoa</taxon>
        <taxon>Ecdysozoa</taxon>
        <taxon>Arthropoda</taxon>
        <taxon>Chelicerata</taxon>
        <taxon>Arachnida</taxon>
        <taxon>Araneae</taxon>
        <taxon>Araneomorphae</taxon>
        <taxon>Entelegynae</taxon>
        <taxon>Araneoidea</taxon>
        <taxon>Nephilidae</taxon>
        <taxon>Trichonephila</taxon>
        <taxon>Trichonephila inaurata</taxon>
    </lineage>
</organism>
<sequence length="82" mass="9223">MMTSNACCCIILDLRDKAILRKLFCQKEKKARAMFLMAEEWLPPARLEDVTLESQEASGQFLHGVVNLTSSSCIIDIPHKIA</sequence>
<proteinExistence type="predicted"/>
<dbReference type="Proteomes" id="UP000886998">
    <property type="component" value="Unassembled WGS sequence"/>
</dbReference>
<keyword evidence="2" id="KW-1185">Reference proteome</keyword>
<protein>
    <submittedName>
        <fullName evidence="1">Uncharacterized protein</fullName>
    </submittedName>
</protein>
<gene>
    <name evidence="1" type="ORF">TNIN_236711</name>
</gene>